<evidence type="ECO:0000313" key="5">
    <source>
        <dbReference type="EMBL" id="RRR68803.1"/>
    </source>
</evidence>
<dbReference type="InterPro" id="IPR001650">
    <property type="entry name" value="Helicase_C-like"/>
</dbReference>
<evidence type="ECO:0000259" key="4">
    <source>
        <dbReference type="PROSITE" id="PS51194"/>
    </source>
</evidence>
<protein>
    <submittedName>
        <fullName evidence="5">DEAD/DEAH box helicase</fullName>
    </submittedName>
</protein>
<dbReference type="Pfam" id="PF00270">
    <property type="entry name" value="DEAD"/>
    <property type="match status" value="1"/>
</dbReference>
<dbReference type="InterPro" id="IPR027417">
    <property type="entry name" value="P-loop_NTPase"/>
</dbReference>
<keyword evidence="5" id="KW-0378">Hydrolase</keyword>
<comment type="caution">
    <text evidence="5">The sequence shown here is derived from an EMBL/GenBank/DDBJ whole genome shotgun (WGS) entry which is preliminary data.</text>
</comment>
<dbReference type="PANTHER" id="PTHR47962:SF5">
    <property type="entry name" value="ATP-DEPENDENT HELICASE LHR-RELATED"/>
    <property type="match status" value="1"/>
</dbReference>
<keyword evidence="5" id="KW-0347">Helicase</keyword>
<dbReference type="InterPro" id="IPR011545">
    <property type="entry name" value="DEAD/DEAH_box_helicase_dom"/>
</dbReference>
<reference evidence="5 6" key="1">
    <citation type="submission" date="2018-12" db="EMBL/GenBank/DDBJ databases">
        <title>Genome Sequence of Candidatus Viridilinea halotolerans isolated from saline sulfide-rich spring.</title>
        <authorList>
            <person name="Grouzdev D.S."/>
            <person name="Burganskaya E.I."/>
            <person name="Krutkina M.S."/>
            <person name="Sukhacheva M.V."/>
            <person name="Gorlenko V.M."/>
        </authorList>
    </citation>
    <scope>NUCLEOTIDE SEQUENCE [LARGE SCALE GENOMIC DNA]</scope>
    <source>
        <strain evidence="5">Chok-6</strain>
    </source>
</reference>
<feature type="domain" description="Helicase ATP-binding" evidence="3">
    <location>
        <begin position="103"/>
        <end position="290"/>
    </location>
</feature>
<feature type="domain" description="Helicase C-terminal" evidence="4">
    <location>
        <begin position="912"/>
        <end position="1072"/>
    </location>
</feature>
<dbReference type="EMBL" id="RSAS01000692">
    <property type="protein sequence ID" value="RRR68803.1"/>
    <property type="molecule type" value="Genomic_DNA"/>
</dbReference>
<accession>A0A426TUG9</accession>
<dbReference type="Pfam" id="PF00271">
    <property type="entry name" value="Helicase_C"/>
    <property type="match status" value="1"/>
</dbReference>
<name>A0A426TUG9_9CHLR</name>
<dbReference type="CDD" id="cd17923">
    <property type="entry name" value="DEXHc_Hrq1-like"/>
    <property type="match status" value="1"/>
</dbReference>
<dbReference type="SUPFAM" id="SSF52540">
    <property type="entry name" value="P-loop containing nucleoside triphosphate hydrolases"/>
    <property type="match status" value="2"/>
</dbReference>
<dbReference type="SMART" id="SM00490">
    <property type="entry name" value="HELICc"/>
    <property type="match status" value="1"/>
</dbReference>
<gene>
    <name evidence="5" type="ORF">EI684_16980</name>
</gene>
<dbReference type="GO" id="GO:0004386">
    <property type="term" value="F:helicase activity"/>
    <property type="evidence" value="ECO:0007669"/>
    <property type="project" value="UniProtKB-KW"/>
</dbReference>
<dbReference type="Gene3D" id="3.40.50.300">
    <property type="entry name" value="P-loop containing nucleotide triphosphate hydrolases"/>
    <property type="match status" value="2"/>
</dbReference>
<proteinExistence type="predicted"/>
<dbReference type="Proteomes" id="UP000280307">
    <property type="component" value="Unassembled WGS sequence"/>
</dbReference>
<evidence type="ECO:0000313" key="6">
    <source>
        <dbReference type="Proteomes" id="UP000280307"/>
    </source>
</evidence>
<evidence type="ECO:0000256" key="1">
    <source>
        <dbReference type="ARBA" id="ARBA00022741"/>
    </source>
</evidence>
<evidence type="ECO:0000259" key="3">
    <source>
        <dbReference type="PROSITE" id="PS51192"/>
    </source>
</evidence>
<organism evidence="5 6">
    <name type="scientific">Candidatus Viridilinea halotolerans</name>
    <dbReference type="NCBI Taxonomy" id="2491704"/>
    <lineage>
        <taxon>Bacteria</taxon>
        <taxon>Bacillati</taxon>
        <taxon>Chloroflexota</taxon>
        <taxon>Chloroflexia</taxon>
        <taxon>Chloroflexales</taxon>
        <taxon>Chloroflexineae</taxon>
        <taxon>Oscillochloridaceae</taxon>
        <taxon>Candidatus Viridilinea</taxon>
    </lineage>
</organism>
<dbReference type="InterPro" id="IPR014001">
    <property type="entry name" value="Helicase_ATP-bd"/>
</dbReference>
<dbReference type="Pfam" id="PF09369">
    <property type="entry name" value="MZB"/>
    <property type="match status" value="1"/>
</dbReference>
<dbReference type="GO" id="GO:0005524">
    <property type="term" value="F:ATP binding"/>
    <property type="evidence" value="ECO:0007669"/>
    <property type="project" value="UniProtKB-KW"/>
</dbReference>
<sequence>MDIFQLRDRLIEDYNAYISSFFQIRDARIRATVAATVRDGLLWPESLIQLNPAFAPGAWIDALVADGVLHEECSRIFRKDKDDPEYYGLGSPLRLHQHQEAAVRIARQGHNYVLTTGTGSGKSLAYLVPIVDHVLRRGAGRGIQAIIVYPMNALANSQEGELKKFLHIGYADGQSPVSFARYTGQEDDAARQAIIANPPDILLTNYVMLELILTRCAERQLIAAAQGLRFLALDELHTYRGRQGADVALLVRRVRDRLAADHLQFVGTSATLASAGTFAEQQIAVAAVASQIFGTHVSPQHVIGETLRRITTGFSKDDALFTTALCARLHDSHARVPTTYVEFVADPLSRWIESTFGLTTELGGSRLVRSLPCSINGPEGAAHELHHLTGVAVADCAAAIQAGLLGGYDCETDPETGFRPFAFRLHQFISRGDTVYASLEPEEQRHLTLHGQQFVPGDRGKLLFPLVFCRECGQEYYSVRRIRDPQSDHELFTPHILGAASDDENNVGYVYLSSTKPWPDEWDEQVACLPEEWLEEHRGMLRVRSNRRRDLPEALHSAPNGRIGGGDVVCHYVPAPFCFCLACGVSYGTRQSSDFAKLSTLSSEGRSTATTILSLSAVRALMASTLPKRAQKLLSFTDNRQDAALQAGHFNDFVEIGVLRAALLAAACRAGGPGLRHDELTQKVFDALNLPLTAYTDNPEVRFQALRDTQRALREVLGYRIYRDLQRGWRITSPNLEQCGLLDIQYESLDEVCAAEDIWQHAHPALAGATPATRKLIAKTLLDLMRRELAIKVDYLDERYQERIQQESSQRLKAPWALDDNERLEYATVLYPRSRGSHDYGGNFYLSPRGGFGQFLRRRTTFSEFSDQLRLEDTDAIIRDLLTGLQQAELVTVVVPARDATDVPGYQLPAAALRWVVGDGEHAFRDPIRIPSASQEGSHTNRFFVDFYKHVAATLLGLEAREHTAQVPSWDRQEREAAFKGADLRILYCSPTMELGVDIAELNVVNMRNVPPTPANYAQRSGRAGRSGQPALVFTYCSTGSPHDQYFFKRPERMVAGMVTPPRLDLANQDLIRAHIHAIWLAETSMNLGRSLRDLLDLAGEEPTLALLESVQADISNAGALRRTRVRVERLLDSLRSELQAAGWFQDAWIDAVLAQAPHAFDQTCERWRDLYRAALMQARAQDRIIRDASRSPEDKKQAQRLRREAEEQLKLLTEIDNLAQSDFYSYRYFASEGFLPGYNFPRLPLSAFIPARRTKQRDEFLSRPRFLAISEFGPRAIIYHEGSRYTINKVILPPTSEYEPLTRRAKRCEDCGYLHPLADADGPDLCQRCGAPLEMALHNLFRLQNVATKRRDKINSDEEERMRFGYEIITGVRFEDVGERASPVRTANVLREGVLLARLTYGHTATLWRMNLGWTRRRDKEQRGFMLDLERGYWAKNDLVADDESDALSARTQRVIPYVEDYRNCLLFEPEATLEVGVMASLQAALKHAIQVVYQLEDNELAAEPLPSAEKRRVILFYESAEGGAGVLSRLLDDAGALARVAQEALRICHFNPETGADERRAPRSILSELPVITPNRYVWKTAAIR</sequence>
<keyword evidence="2" id="KW-0067">ATP-binding</keyword>
<dbReference type="InterPro" id="IPR018973">
    <property type="entry name" value="MZB"/>
</dbReference>
<dbReference type="GO" id="GO:0016887">
    <property type="term" value="F:ATP hydrolysis activity"/>
    <property type="evidence" value="ECO:0007669"/>
    <property type="project" value="TreeGrafter"/>
</dbReference>
<evidence type="ECO:0000256" key="2">
    <source>
        <dbReference type="ARBA" id="ARBA00022840"/>
    </source>
</evidence>
<keyword evidence="1" id="KW-0547">Nucleotide-binding</keyword>
<dbReference type="PROSITE" id="PS51194">
    <property type="entry name" value="HELICASE_CTER"/>
    <property type="match status" value="1"/>
</dbReference>
<dbReference type="GO" id="GO:0003677">
    <property type="term" value="F:DNA binding"/>
    <property type="evidence" value="ECO:0007669"/>
    <property type="project" value="TreeGrafter"/>
</dbReference>
<dbReference type="PROSITE" id="PS51192">
    <property type="entry name" value="HELICASE_ATP_BIND_1"/>
    <property type="match status" value="1"/>
</dbReference>
<dbReference type="InterPro" id="IPR052511">
    <property type="entry name" value="ATP-dep_Helicase"/>
</dbReference>
<dbReference type="PANTHER" id="PTHR47962">
    <property type="entry name" value="ATP-DEPENDENT HELICASE LHR-RELATED-RELATED"/>
    <property type="match status" value="1"/>
</dbReference>
<dbReference type="SMART" id="SM00487">
    <property type="entry name" value="DEXDc"/>
    <property type="match status" value="1"/>
</dbReference>